<dbReference type="Gene3D" id="3.90.420.10">
    <property type="entry name" value="Oxidoreductase, molybdopterin-binding domain"/>
    <property type="match status" value="1"/>
</dbReference>
<proteinExistence type="predicted"/>
<dbReference type="SUPFAM" id="SSF56524">
    <property type="entry name" value="Oxidoreductase molybdopterin-binding domain"/>
    <property type="match status" value="1"/>
</dbReference>
<evidence type="ECO:0000259" key="2">
    <source>
        <dbReference type="Pfam" id="PF00174"/>
    </source>
</evidence>
<keyword evidence="4" id="KW-1185">Reference proteome</keyword>
<gene>
    <name evidence="3" type="ORF">QWZ15_07410</name>
</gene>
<sequence>MKSTITVSLLTLMMMLSLPKLMLAQDQGPTHLRISGQPGPPMDLAMEDLVAKGLREVVVKNQNGDQVIYQGVDLWELLNRTGMPMEGALRGENLSKYILIHARDGYKVVFALPEIDPSFTDQSVLLAFLINGDPLRPGVGPLRLVVAHEKKQARWVREVIEIEIKDARE</sequence>
<evidence type="ECO:0000256" key="1">
    <source>
        <dbReference type="SAM" id="SignalP"/>
    </source>
</evidence>
<dbReference type="EMBL" id="JAUFQS010000006">
    <property type="protein sequence ID" value="MDN3687649.1"/>
    <property type="molecule type" value="Genomic_DNA"/>
</dbReference>
<name>A0ABT8C4F8_9BACT</name>
<dbReference type="InterPro" id="IPR000572">
    <property type="entry name" value="OxRdtase_Mopterin-bd_dom"/>
</dbReference>
<feature type="signal peptide" evidence="1">
    <location>
        <begin position="1"/>
        <end position="24"/>
    </location>
</feature>
<feature type="chain" id="PRO_5047453184" evidence="1">
    <location>
        <begin position="25"/>
        <end position="169"/>
    </location>
</feature>
<protein>
    <submittedName>
        <fullName evidence="3">Molybdopterin-dependent oxidoreductase</fullName>
    </submittedName>
</protein>
<evidence type="ECO:0000313" key="3">
    <source>
        <dbReference type="EMBL" id="MDN3687649.1"/>
    </source>
</evidence>
<accession>A0ABT8C4F8</accession>
<feature type="domain" description="Oxidoreductase molybdopterin-binding" evidence="2">
    <location>
        <begin position="61"/>
        <end position="167"/>
    </location>
</feature>
<dbReference type="Pfam" id="PF00174">
    <property type="entry name" value="Oxidored_molyb"/>
    <property type="match status" value="1"/>
</dbReference>
<evidence type="ECO:0000313" key="4">
    <source>
        <dbReference type="Proteomes" id="UP001236663"/>
    </source>
</evidence>
<organism evidence="3 4">
    <name type="scientific">Cyclobacterium jeungdonense</name>
    <dbReference type="NCBI Taxonomy" id="708087"/>
    <lineage>
        <taxon>Bacteria</taxon>
        <taxon>Pseudomonadati</taxon>
        <taxon>Bacteroidota</taxon>
        <taxon>Cytophagia</taxon>
        <taxon>Cytophagales</taxon>
        <taxon>Cyclobacteriaceae</taxon>
        <taxon>Cyclobacterium</taxon>
    </lineage>
</organism>
<dbReference type="InterPro" id="IPR036374">
    <property type="entry name" value="OxRdtase_Mopterin-bd_sf"/>
</dbReference>
<comment type="caution">
    <text evidence="3">The sequence shown here is derived from an EMBL/GenBank/DDBJ whole genome shotgun (WGS) entry which is preliminary data.</text>
</comment>
<dbReference type="Proteomes" id="UP001236663">
    <property type="component" value="Unassembled WGS sequence"/>
</dbReference>
<keyword evidence="1" id="KW-0732">Signal</keyword>
<dbReference type="RefSeq" id="WP_163385080.1">
    <property type="nucleotide sequence ID" value="NZ_JAUFQS010000006.1"/>
</dbReference>
<reference evidence="4" key="1">
    <citation type="journal article" date="2019" name="Int. J. Syst. Evol. Microbiol.">
        <title>The Global Catalogue of Microorganisms (GCM) 10K type strain sequencing project: providing services to taxonomists for standard genome sequencing and annotation.</title>
        <authorList>
            <consortium name="The Broad Institute Genomics Platform"/>
            <consortium name="The Broad Institute Genome Sequencing Center for Infectious Disease"/>
            <person name="Wu L."/>
            <person name="Ma J."/>
        </authorList>
    </citation>
    <scope>NUCLEOTIDE SEQUENCE [LARGE SCALE GENOMIC DNA]</scope>
    <source>
        <strain evidence="4">CECT 7706</strain>
    </source>
</reference>